<proteinExistence type="predicted"/>
<dbReference type="EMBL" id="JAHESC010000008">
    <property type="protein sequence ID" value="MBT1686449.1"/>
    <property type="molecule type" value="Genomic_DNA"/>
</dbReference>
<sequence>MILLSFVFIVETMSPSVDLADLSRIPVIAEHFKEHRLEHPEITFLTFLRLHYGTSDHRKHEHRGHHHKLPFSKRLHHHHSALQTVPEGTRVFPIRKSSLVMTITAVIYHDIYGPRVATSVWQPPKI</sequence>
<name>A0AAP2GCL5_9BACT</name>
<keyword evidence="2" id="KW-1185">Reference proteome</keyword>
<organism evidence="1 2">
    <name type="scientific">Dawidia soli</name>
    <dbReference type="NCBI Taxonomy" id="2782352"/>
    <lineage>
        <taxon>Bacteria</taxon>
        <taxon>Pseudomonadati</taxon>
        <taxon>Bacteroidota</taxon>
        <taxon>Cytophagia</taxon>
        <taxon>Cytophagales</taxon>
        <taxon>Chryseotaleaceae</taxon>
        <taxon>Dawidia</taxon>
    </lineage>
</organism>
<gene>
    <name evidence="1" type="ORF">KK078_07785</name>
</gene>
<reference evidence="1 2" key="1">
    <citation type="submission" date="2021-05" db="EMBL/GenBank/DDBJ databases">
        <title>A Polyphasic approach of four new species of the genus Ohtaekwangia: Ohtaekwangia histidinii sp. nov., Ohtaekwangia cretensis sp. nov., Ohtaekwangia indiensis sp. nov., Ohtaekwangia reichenbachii sp. nov. from diverse environment.</title>
        <authorList>
            <person name="Octaviana S."/>
        </authorList>
    </citation>
    <scope>NUCLEOTIDE SEQUENCE [LARGE SCALE GENOMIC DNA]</scope>
    <source>
        <strain evidence="1 2">PWU37</strain>
    </source>
</reference>
<comment type="caution">
    <text evidence="1">The sequence shown here is derived from an EMBL/GenBank/DDBJ whole genome shotgun (WGS) entry which is preliminary data.</text>
</comment>
<dbReference type="AlphaFoldDB" id="A0AAP2GCL5"/>
<protein>
    <submittedName>
        <fullName evidence="1">Uncharacterized protein</fullName>
    </submittedName>
</protein>
<evidence type="ECO:0000313" key="1">
    <source>
        <dbReference type="EMBL" id="MBT1686449.1"/>
    </source>
</evidence>
<dbReference type="RefSeq" id="WP_254089686.1">
    <property type="nucleotide sequence ID" value="NZ_JAHESC010000008.1"/>
</dbReference>
<accession>A0AAP2GCL5</accession>
<evidence type="ECO:0000313" key="2">
    <source>
        <dbReference type="Proteomes" id="UP001319180"/>
    </source>
</evidence>
<dbReference type="Proteomes" id="UP001319180">
    <property type="component" value="Unassembled WGS sequence"/>
</dbReference>